<dbReference type="CDD" id="cd11322">
    <property type="entry name" value="AmyAc_Glg_BE"/>
    <property type="match status" value="1"/>
</dbReference>
<keyword evidence="5 10" id="KW-0321">Glycogen metabolism</keyword>
<dbReference type="EC" id="2.4.1.18" evidence="10"/>
<dbReference type="SUPFAM" id="SSF51445">
    <property type="entry name" value="(Trans)glycosidases"/>
    <property type="match status" value="1"/>
</dbReference>
<evidence type="ECO:0000256" key="1">
    <source>
        <dbReference type="ARBA" id="ARBA00000826"/>
    </source>
</evidence>
<organism evidence="14 15">
    <name type="scientific">Bdellovibrio bacteriovorus</name>
    <dbReference type="NCBI Taxonomy" id="959"/>
    <lineage>
        <taxon>Bacteria</taxon>
        <taxon>Pseudomonadati</taxon>
        <taxon>Bdellovibrionota</taxon>
        <taxon>Bdellovibrionia</taxon>
        <taxon>Bdellovibrionales</taxon>
        <taxon>Pseudobdellovibrionaceae</taxon>
        <taxon>Bdellovibrio</taxon>
    </lineage>
</organism>
<dbReference type="FunFam" id="2.60.40.1180:FF:000002">
    <property type="entry name" value="1,4-alpha-glucan branching enzyme GlgB"/>
    <property type="match status" value="1"/>
</dbReference>
<feature type="domain" description="Glycosyl hydrolase family 13 catalytic" evidence="13">
    <location>
        <begin position="147"/>
        <end position="503"/>
    </location>
</feature>
<dbReference type="InterPro" id="IPR017853">
    <property type="entry name" value="GH"/>
</dbReference>
<comment type="caution">
    <text evidence="14">The sequence shown here is derived from an EMBL/GenBank/DDBJ whole genome shotgun (WGS) entry which is preliminary data.</text>
</comment>
<evidence type="ECO:0000313" key="14">
    <source>
        <dbReference type="EMBL" id="KYG63800.1"/>
    </source>
</evidence>
<evidence type="ECO:0000313" key="15">
    <source>
        <dbReference type="Proteomes" id="UP000075320"/>
    </source>
</evidence>
<dbReference type="InterPro" id="IPR014756">
    <property type="entry name" value="Ig_E-set"/>
</dbReference>
<dbReference type="FunFam" id="3.20.20.80:FF:000003">
    <property type="entry name" value="1,4-alpha-glucan branching enzyme GlgB"/>
    <property type="match status" value="1"/>
</dbReference>
<proteinExistence type="inferred from homology"/>
<comment type="subunit">
    <text evidence="10">Monomer.</text>
</comment>
<accession>A0A150WJC5</accession>
<dbReference type="OrthoDB" id="9800174at2"/>
<evidence type="ECO:0000256" key="5">
    <source>
        <dbReference type="ARBA" id="ARBA00022600"/>
    </source>
</evidence>
<dbReference type="NCBIfam" id="NF003811">
    <property type="entry name" value="PRK05402.1"/>
    <property type="match status" value="1"/>
</dbReference>
<dbReference type="InterPro" id="IPR013783">
    <property type="entry name" value="Ig-like_fold"/>
</dbReference>
<dbReference type="PANTHER" id="PTHR43651">
    <property type="entry name" value="1,4-ALPHA-GLUCAN-BRANCHING ENZYME"/>
    <property type="match status" value="1"/>
</dbReference>
<keyword evidence="15" id="KW-1185">Reference proteome</keyword>
<evidence type="ECO:0000256" key="2">
    <source>
        <dbReference type="ARBA" id="ARBA00002953"/>
    </source>
</evidence>
<dbReference type="HAMAP" id="MF_00685">
    <property type="entry name" value="GlgB"/>
    <property type="match status" value="1"/>
</dbReference>
<dbReference type="InterPro" id="IPR037439">
    <property type="entry name" value="Branching_enzy"/>
</dbReference>
<feature type="active site" description="Nucleophile" evidence="10 11">
    <location>
        <position position="306"/>
    </location>
</feature>
<dbReference type="SUPFAM" id="SSF81296">
    <property type="entry name" value="E set domains"/>
    <property type="match status" value="1"/>
</dbReference>
<dbReference type="InterPro" id="IPR006407">
    <property type="entry name" value="GlgB"/>
</dbReference>
<dbReference type="InterPro" id="IPR044143">
    <property type="entry name" value="GlgB_N_E_set_prok"/>
</dbReference>
<keyword evidence="7 10" id="KW-0808">Transferase</keyword>
<dbReference type="GO" id="GO:0004553">
    <property type="term" value="F:hydrolase activity, hydrolyzing O-glycosyl compounds"/>
    <property type="evidence" value="ECO:0007669"/>
    <property type="project" value="InterPro"/>
</dbReference>
<dbReference type="InterPro" id="IPR004193">
    <property type="entry name" value="Glyco_hydro_13_N"/>
</dbReference>
<feature type="compositionally biased region" description="Polar residues" evidence="12">
    <location>
        <begin position="584"/>
        <end position="600"/>
    </location>
</feature>
<keyword evidence="9 10" id="KW-0119">Carbohydrate metabolism</keyword>
<dbReference type="Pfam" id="PF02806">
    <property type="entry name" value="Alpha-amylase_C"/>
    <property type="match status" value="1"/>
</dbReference>
<dbReference type="Gene3D" id="2.60.40.10">
    <property type="entry name" value="Immunoglobulins"/>
    <property type="match status" value="1"/>
</dbReference>
<dbReference type="Gene3D" id="2.60.40.1180">
    <property type="entry name" value="Golgi alpha-mannosidase II"/>
    <property type="match status" value="1"/>
</dbReference>
<dbReference type="AlphaFoldDB" id="A0A150WJC5"/>
<dbReference type="SMART" id="SM00642">
    <property type="entry name" value="Aamy"/>
    <property type="match status" value="1"/>
</dbReference>
<dbReference type="Pfam" id="PF02922">
    <property type="entry name" value="CBM_48"/>
    <property type="match status" value="1"/>
</dbReference>
<dbReference type="NCBIfam" id="TIGR01515">
    <property type="entry name" value="branching_enzym"/>
    <property type="match status" value="1"/>
</dbReference>
<feature type="active site" description="Proton donor" evidence="10 11">
    <location>
        <position position="359"/>
    </location>
</feature>
<comment type="similarity">
    <text evidence="4 10">Belongs to the glycosyl hydrolase 13 family. GlgB subfamily.</text>
</comment>
<dbReference type="GO" id="GO:0005978">
    <property type="term" value="P:glycogen biosynthetic process"/>
    <property type="evidence" value="ECO:0007669"/>
    <property type="project" value="UniProtKB-UniRule"/>
</dbReference>
<dbReference type="Pfam" id="PF00128">
    <property type="entry name" value="Alpha-amylase"/>
    <property type="match status" value="2"/>
</dbReference>
<evidence type="ECO:0000256" key="7">
    <source>
        <dbReference type="ARBA" id="ARBA00022679"/>
    </source>
</evidence>
<sequence length="630" mass="72743">MQTILKSEDLYLFNEGSHHRSYMQMGAHPSAKEGVWFSVWAPSAQKVAVAGDFNGWSHSQHPLHVLDNSGVWSGFVRDAKIGQQYKFIVTTAQGQTLEKADPYAFYTEEPPRTASRICSLQYDWQDGEWMKNRGRVQKADQAMSIYEIHLGSWKRNLEAGGRSLTYRELAAELPKYMQEMQFTHVEMMPVMEHPFYGSWGYQTTGYFAPTSRYGTPQDFMFLVDELHRHRIGVILDWVPSHFPSDLFSLSNFDGTALFEHEDPKLGYHPDWNSLIFNYGRHEVRSFLISSALFWLDKYHIDGLRVDAVASMLYLDYSRKSGEWIPNRYGGRENLEAIEFLKDLNRAVYEHFPDVHTIAEESTAWPRVSAPTYIGGLGFGMKWDMGWMHDTLEYFSKDPIHRGYHQNQLSFRMMYAFQENFVMSISHDEVVYGKGSVYNKMSGDEWQKLANLRTLYAYMYAMPGKKLLFMGCEFAQKSEWNHESSLDWHLLQNPGHKQIQDLVRDLNHIYKTESALHVMDFEPAGFEWLDASDSHNSVYSFFRYDKDGNIILCAFNMTPIPRHCYRLGVPQKGKWREILNTDSSSYGGSGVQNSPDLSSEDISGHGRPQSLCVTLPPLGAVYLKWEKSDGH</sequence>
<reference evidence="14 15" key="1">
    <citation type="submission" date="2016-03" db="EMBL/GenBank/DDBJ databases">
        <authorList>
            <person name="Ploux O."/>
        </authorList>
    </citation>
    <scope>NUCLEOTIDE SEQUENCE [LARGE SCALE GENOMIC DNA]</scope>
    <source>
        <strain evidence="14 15">R0</strain>
    </source>
</reference>
<dbReference type="GO" id="GO:0005829">
    <property type="term" value="C:cytosol"/>
    <property type="evidence" value="ECO:0007669"/>
    <property type="project" value="TreeGrafter"/>
</dbReference>
<comment type="catalytic activity">
    <reaction evidence="1 10">
        <text>Transfers a segment of a (1-&gt;4)-alpha-D-glucan chain to a primary hydroxy group in a similar glucan chain.</text>
        <dbReference type="EC" id="2.4.1.18"/>
    </reaction>
</comment>
<protein>
    <recommendedName>
        <fullName evidence="10">1,4-alpha-glucan branching enzyme GlgB</fullName>
        <ecNumber evidence="10">2.4.1.18</ecNumber>
    </recommendedName>
    <alternativeName>
        <fullName evidence="10">1,4-alpha-D-glucan:1,4-alpha-D-glucan 6-glucosyl-transferase</fullName>
    </alternativeName>
    <alternativeName>
        <fullName evidence="10">Alpha-(1-&gt;4)-glucan branching enzyme</fullName>
    </alternativeName>
    <alternativeName>
        <fullName evidence="10">Glycogen branching enzyme</fullName>
        <shortName evidence="10">BE</shortName>
    </alternativeName>
</protein>
<dbReference type="InterPro" id="IPR006047">
    <property type="entry name" value="GH13_cat_dom"/>
</dbReference>
<name>A0A150WJC5_BDEBC</name>
<evidence type="ECO:0000259" key="13">
    <source>
        <dbReference type="SMART" id="SM00642"/>
    </source>
</evidence>
<evidence type="ECO:0000256" key="3">
    <source>
        <dbReference type="ARBA" id="ARBA00004964"/>
    </source>
</evidence>
<dbReference type="SUPFAM" id="SSF51011">
    <property type="entry name" value="Glycosyl hydrolase domain"/>
    <property type="match status" value="1"/>
</dbReference>
<gene>
    <name evidence="10" type="primary">glgB</name>
    <name evidence="14" type="ORF">AZI86_13330</name>
</gene>
<evidence type="ECO:0000256" key="6">
    <source>
        <dbReference type="ARBA" id="ARBA00022676"/>
    </source>
</evidence>
<comment type="function">
    <text evidence="2 10">Catalyzes the formation of the alpha-1,6-glucosidic linkages in glycogen by scission of a 1,4-alpha-linked oligosaccharide from growing alpha-1,4-glucan chains and the subsequent attachment of the oligosaccharide to the alpha-1,6 position.</text>
</comment>
<dbReference type="CDD" id="cd02855">
    <property type="entry name" value="E_set_GBE_prok_N"/>
    <property type="match status" value="1"/>
</dbReference>
<dbReference type="EMBL" id="LUKE01000003">
    <property type="protein sequence ID" value="KYG63800.1"/>
    <property type="molecule type" value="Genomic_DNA"/>
</dbReference>
<dbReference type="PANTHER" id="PTHR43651:SF3">
    <property type="entry name" value="1,4-ALPHA-GLUCAN-BRANCHING ENZYME"/>
    <property type="match status" value="1"/>
</dbReference>
<dbReference type="Gene3D" id="3.20.20.80">
    <property type="entry name" value="Glycosidases"/>
    <property type="match status" value="1"/>
</dbReference>
<dbReference type="Proteomes" id="UP000075320">
    <property type="component" value="Unassembled WGS sequence"/>
</dbReference>
<dbReference type="InterPro" id="IPR006048">
    <property type="entry name" value="A-amylase/branching_C"/>
</dbReference>
<dbReference type="UniPathway" id="UPA00164"/>
<dbReference type="PIRSF" id="PIRSF000463">
    <property type="entry name" value="GlgB"/>
    <property type="match status" value="1"/>
</dbReference>
<dbReference type="NCBIfam" id="NF008967">
    <property type="entry name" value="PRK12313.1"/>
    <property type="match status" value="1"/>
</dbReference>
<evidence type="ECO:0000256" key="12">
    <source>
        <dbReference type="SAM" id="MobiDB-lite"/>
    </source>
</evidence>
<keyword evidence="6 10" id="KW-0328">Glycosyltransferase</keyword>
<evidence type="ECO:0000256" key="8">
    <source>
        <dbReference type="ARBA" id="ARBA00023056"/>
    </source>
</evidence>
<feature type="region of interest" description="Disordered" evidence="12">
    <location>
        <begin position="584"/>
        <end position="604"/>
    </location>
</feature>
<evidence type="ECO:0000256" key="9">
    <source>
        <dbReference type="ARBA" id="ARBA00023277"/>
    </source>
</evidence>
<evidence type="ECO:0000256" key="4">
    <source>
        <dbReference type="ARBA" id="ARBA00009000"/>
    </source>
</evidence>
<dbReference type="GO" id="GO:0043169">
    <property type="term" value="F:cation binding"/>
    <property type="evidence" value="ECO:0007669"/>
    <property type="project" value="InterPro"/>
</dbReference>
<evidence type="ECO:0000256" key="11">
    <source>
        <dbReference type="PIRSR" id="PIRSR000463-1"/>
    </source>
</evidence>
<dbReference type="GO" id="GO:0003844">
    <property type="term" value="F:1,4-alpha-glucan branching enzyme activity"/>
    <property type="evidence" value="ECO:0007669"/>
    <property type="project" value="UniProtKB-UniRule"/>
</dbReference>
<keyword evidence="8 10" id="KW-0320">Glycogen biosynthesis</keyword>
<dbReference type="InterPro" id="IPR013780">
    <property type="entry name" value="Glyco_hydro_b"/>
</dbReference>
<comment type="pathway">
    <text evidence="3 10">Glycan biosynthesis; glycogen biosynthesis.</text>
</comment>
<dbReference type="RefSeq" id="WP_061835694.1">
    <property type="nucleotide sequence ID" value="NZ_LUKE01000003.1"/>
</dbReference>
<evidence type="ECO:0000256" key="10">
    <source>
        <dbReference type="HAMAP-Rule" id="MF_00685"/>
    </source>
</evidence>